<accession>A0A5C6B5D7</accession>
<dbReference type="SMART" id="SM00054">
    <property type="entry name" value="EFh"/>
    <property type="match status" value="3"/>
</dbReference>
<dbReference type="AlphaFoldDB" id="A0A5C6B5D7"/>
<dbReference type="InterPro" id="IPR011992">
    <property type="entry name" value="EF-hand-dom_pair"/>
</dbReference>
<name>A0A5C6B5D7_9BACT</name>
<dbReference type="GO" id="GO:0005509">
    <property type="term" value="F:calcium ion binding"/>
    <property type="evidence" value="ECO:0007669"/>
    <property type="project" value="InterPro"/>
</dbReference>
<evidence type="ECO:0000256" key="3">
    <source>
        <dbReference type="SAM" id="SignalP"/>
    </source>
</evidence>
<feature type="domain" description="EF-hand" evidence="4">
    <location>
        <begin position="150"/>
        <end position="175"/>
    </location>
</feature>
<dbReference type="Gene3D" id="1.10.238.10">
    <property type="entry name" value="EF-hand"/>
    <property type="match status" value="4"/>
</dbReference>
<dbReference type="Pfam" id="PF13202">
    <property type="entry name" value="EF-hand_5"/>
    <property type="match status" value="4"/>
</dbReference>
<evidence type="ECO:0000256" key="2">
    <source>
        <dbReference type="ARBA" id="ARBA00022737"/>
    </source>
</evidence>
<feature type="signal peptide" evidence="3">
    <location>
        <begin position="1"/>
        <end position="31"/>
    </location>
</feature>
<dbReference type="EMBL" id="SJPN01000001">
    <property type="protein sequence ID" value="TWU07505.1"/>
    <property type="molecule type" value="Genomic_DNA"/>
</dbReference>
<dbReference type="PANTHER" id="PTHR10827:SF98">
    <property type="entry name" value="45 KDA CALCIUM-BINDING PROTEIN"/>
    <property type="match status" value="1"/>
</dbReference>
<dbReference type="OrthoDB" id="257411at2"/>
<gene>
    <name evidence="5" type="ORF">Pla52n_00780</name>
</gene>
<feature type="chain" id="PRO_5023142568" evidence="3">
    <location>
        <begin position="32"/>
        <end position="381"/>
    </location>
</feature>
<feature type="domain" description="EF-hand" evidence="4">
    <location>
        <begin position="347"/>
        <end position="381"/>
    </location>
</feature>
<organism evidence="5 6">
    <name type="scientific">Stieleria varia</name>
    <dbReference type="NCBI Taxonomy" id="2528005"/>
    <lineage>
        <taxon>Bacteria</taxon>
        <taxon>Pseudomonadati</taxon>
        <taxon>Planctomycetota</taxon>
        <taxon>Planctomycetia</taxon>
        <taxon>Pirellulales</taxon>
        <taxon>Pirellulaceae</taxon>
        <taxon>Stieleria</taxon>
    </lineage>
</organism>
<evidence type="ECO:0000313" key="5">
    <source>
        <dbReference type="EMBL" id="TWU07505.1"/>
    </source>
</evidence>
<dbReference type="PANTHER" id="PTHR10827">
    <property type="entry name" value="RETICULOCALBIN"/>
    <property type="match status" value="1"/>
</dbReference>
<keyword evidence="3" id="KW-0732">Signal</keyword>
<evidence type="ECO:0000259" key="4">
    <source>
        <dbReference type="PROSITE" id="PS50222"/>
    </source>
</evidence>
<reference evidence="5 6" key="1">
    <citation type="submission" date="2019-02" db="EMBL/GenBank/DDBJ databases">
        <title>Deep-cultivation of Planctomycetes and their phenomic and genomic characterization uncovers novel biology.</title>
        <authorList>
            <person name="Wiegand S."/>
            <person name="Jogler M."/>
            <person name="Boedeker C."/>
            <person name="Pinto D."/>
            <person name="Vollmers J."/>
            <person name="Rivas-Marin E."/>
            <person name="Kohn T."/>
            <person name="Peeters S.H."/>
            <person name="Heuer A."/>
            <person name="Rast P."/>
            <person name="Oberbeckmann S."/>
            <person name="Bunk B."/>
            <person name="Jeske O."/>
            <person name="Meyerdierks A."/>
            <person name="Storesund J.E."/>
            <person name="Kallscheuer N."/>
            <person name="Luecker S."/>
            <person name="Lage O.M."/>
            <person name="Pohl T."/>
            <person name="Merkel B.J."/>
            <person name="Hornburger P."/>
            <person name="Mueller R.-W."/>
            <person name="Bruemmer F."/>
            <person name="Labrenz M."/>
            <person name="Spormann A.M."/>
            <person name="Op Den Camp H."/>
            <person name="Overmann J."/>
            <person name="Amann R."/>
            <person name="Jetten M.S.M."/>
            <person name="Mascher T."/>
            <person name="Medema M.H."/>
            <person name="Devos D.P."/>
            <person name="Kaster A.-K."/>
            <person name="Ovreas L."/>
            <person name="Rohde M."/>
            <person name="Galperin M.Y."/>
            <person name="Jogler C."/>
        </authorList>
    </citation>
    <scope>NUCLEOTIDE SEQUENCE [LARGE SCALE GENOMIC DNA]</scope>
    <source>
        <strain evidence="5 6">Pla52n</strain>
    </source>
</reference>
<feature type="domain" description="EF-hand" evidence="4">
    <location>
        <begin position="276"/>
        <end position="311"/>
    </location>
</feature>
<keyword evidence="1" id="KW-0479">Metal-binding</keyword>
<protein>
    <submittedName>
        <fullName evidence="5">EF hand</fullName>
    </submittedName>
</protein>
<dbReference type="Proteomes" id="UP000320176">
    <property type="component" value="Unassembled WGS sequence"/>
</dbReference>
<keyword evidence="6" id="KW-1185">Reference proteome</keyword>
<dbReference type="InterPro" id="IPR018247">
    <property type="entry name" value="EF_Hand_1_Ca_BS"/>
</dbReference>
<dbReference type="PROSITE" id="PS00018">
    <property type="entry name" value="EF_HAND_1"/>
    <property type="match status" value="5"/>
</dbReference>
<evidence type="ECO:0000256" key="1">
    <source>
        <dbReference type="ARBA" id="ARBA00022723"/>
    </source>
</evidence>
<sequence length="381" mass="43354" precursor="true">MRHPIATARTISSFILLPLLLALPHPQRADAQIIDQQRSKLAALVLVQEDLKNATKTMTIFDRNEDGVIDETEQAKLSWRKDMADYDVDRDGKLTHLEVALGFAQRRINAGVEQEDINNANIYLRRHDQNKNGQLDPDEITASGWPDEPQEFDQNGDGIITLSEMAERFAFMKGLRREMGIEKVDQVTAIRTVRQFDLDGDKKLDETEQKAAGLPKPGEQFDENEDGKLEIIEIATMLGKHRKETGMSKSDLARLRSLFESLDLDKDGVIVLNQFPDSAPFVTQLKEFDENKNGEVTRDEVQNLLIRQRKEKGYNDDQYAEAKRLMLRHDQNQNTWIDASELFAKPSEGQLAAETMRVADTDGDNRITLDELARYLATKSK</sequence>
<dbReference type="InterPro" id="IPR002048">
    <property type="entry name" value="EF_hand_dom"/>
</dbReference>
<keyword evidence="2" id="KW-0677">Repeat</keyword>
<evidence type="ECO:0000313" key="6">
    <source>
        <dbReference type="Proteomes" id="UP000320176"/>
    </source>
</evidence>
<comment type="caution">
    <text evidence="5">The sequence shown here is derived from an EMBL/GenBank/DDBJ whole genome shotgun (WGS) entry which is preliminary data.</text>
</comment>
<dbReference type="RefSeq" id="WP_146517722.1">
    <property type="nucleotide sequence ID" value="NZ_CP151726.1"/>
</dbReference>
<dbReference type="SUPFAM" id="SSF47473">
    <property type="entry name" value="EF-hand"/>
    <property type="match status" value="3"/>
</dbReference>
<dbReference type="PROSITE" id="PS50222">
    <property type="entry name" value="EF_HAND_2"/>
    <property type="match status" value="3"/>
</dbReference>
<proteinExistence type="predicted"/>